<feature type="region of interest" description="Disordered" evidence="2">
    <location>
        <begin position="48"/>
        <end position="94"/>
    </location>
</feature>
<evidence type="ECO:0000313" key="3">
    <source>
        <dbReference type="EMBL" id="CAB4003558.1"/>
    </source>
</evidence>
<evidence type="ECO:0000256" key="2">
    <source>
        <dbReference type="SAM" id="MobiDB-lite"/>
    </source>
</evidence>
<reference evidence="3" key="1">
    <citation type="submission" date="2020-04" db="EMBL/GenBank/DDBJ databases">
        <authorList>
            <person name="Alioto T."/>
            <person name="Alioto T."/>
            <person name="Gomez Garrido J."/>
        </authorList>
    </citation>
    <scope>NUCLEOTIDE SEQUENCE</scope>
    <source>
        <strain evidence="3">A484AB</strain>
    </source>
</reference>
<proteinExistence type="predicted"/>
<feature type="compositionally biased region" description="Polar residues" evidence="2">
    <location>
        <begin position="48"/>
        <end position="59"/>
    </location>
</feature>
<keyword evidence="4" id="KW-1185">Reference proteome</keyword>
<comment type="caution">
    <text evidence="3">The sequence shown here is derived from an EMBL/GenBank/DDBJ whole genome shotgun (WGS) entry which is preliminary data.</text>
</comment>
<name>A0A7D9IE30_PARCT</name>
<protein>
    <submittedName>
        <fullName evidence="3">Uncharacterized protein</fullName>
    </submittedName>
</protein>
<sequence>MEDKLKTLKQKCKQLEGKNSKLHGKIAALTQNLEAISNKEINEEINAMSTDIPTSNQYMTLPDESTHENPIPIEPPSNQDSDIQPNEEKPAEDLSTQIKPLAIENPNLPSPSNTPENHAETIILCDSNGRYLIPSLLCPTSKTSYLRCPTLMKAKEILDKTCFSNPRTFIIHTGTNDLDVELIRTKYPECRVILSSLLPRSDDLNNNAIDLNETLSKALLARKN</sequence>
<dbReference type="AlphaFoldDB" id="A0A7D9IE30"/>
<gene>
    <name evidence="3" type="ORF">PACLA_8A029638</name>
</gene>
<accession>A0A7D9IE30</accession>
<evidence type="ECO:0000256" key="1">
    <source>
        <dbReference type="SAM" id="Coils"/>
    </source>
</evidence>
<evidence type="ECO:0000313" key="4">
    <source>
        <dbReference type="Proteomes" id="UP001152795"/>
    </source>
</evidence>
<keyword evidence="1" id="KW-0175">Coiled coil</keyword>
<dbReference type="OrthoDB" id="10056446at2759"/>
<dbReference type="Proteomes" id="UP001152795">
    <property type="component" value="Unassembled WGS sequence"/>
</dbReference>
<feature type="coiled-coil region" evidence="1">
    <location>
        <begin position="5"/>
        <end position="39"/>
    </location>
</feature>
<organism evidence="3 4">
    <name type="scientific">Paramuricea clavata</name>
    <name type="common">Red gorgonian</name>
    <name type="synonym">Violescent sea-whip</name>
    <dbReference type="NCBI Taxonomy" id="317549"/>
    <lineage>
        <taxon>Eukaryota</taxon>
        <taxon>Metazoa</taxon>
        <taxon>Cnidaria</taxon>
        <taxon>Anthozoa</taxon>
        <taxon>Octocorallia</taxon>
        <taxon>Malacalcyonacea</taxon>
        <taxon>Plexauridae</taxon>
        <taxon>Paramuricea</taxon>
    </lineage>
</organism>
<dbReference type="EMBL" id="CACRXK020004663">
    <property type="protein sequence ID" value="CAB4003558.1"/>
    <property type="molecule type" value="Genomic_DNA"/>
</dbReference>
<dbReference type="SUPFAM" id="SSF52266">
    <property type="entry name" value="SGNH hydrolase"/>
    <property type="match status" value="1"/>
</dbReference>